<dbReference type="Pfam" id="PF08240">
    <property type="entry name" value="ADH_N"/>
    <property type="match status" value="1"/>
</dbReference>
<dbReference type="Proteomes" id="UP000887575">
    <property type="component" value="Unassembled WGS sequence"/>
</dbReference>
<dbReference type="InterPro" id="IPR013154">
    <property type="entry name" value="ADH-like_N"/>
</dbReference>
<dbReference type="Gene3D" id="3.40.50.720">
    <property type="entry name" value="NAD(P)-binding Rossmann-like Domain"/>
    <property type="match status" value="1"/>
</dbReference>
<reference evidence="4" key="1">
    <citation type="submission" date="2024-02" db="UniProtKB">
        <authorList>
            <consortium name="WormBaseParasite"/>
        </authorList>
    </citation>
    <scope>IDENTIFICATION</scope>
</reference>
<sequence length="346" mass="37202">MFTGAFLRRFLSTQQGMRAAVLSEFGGPEKILIEHAHTRPTAVLDSQILIKVACSGVNPVDTYVRAGVYPILPNLPYIVGRDGSGIVEEIGKHVHNVKKGDRVWVTNMGNGTAADYCVVEKAGLLPDGVTFEEGTCIGIPYLTAYTALFHNGSADARGEKRKKRLLVHGASGAVGLAAIQLAAAHPQTFDIVVGTAGSEDGVKFVQENGGNHCVNHRKDGYIQELKDKFKGFDLVLEMNAHLNLNKSIDLLSMNGRVVVIGSRGQIDFDPRSLMKKDASVIGCGLSNSLEGTFKEYSAAITHFFANTKFRPRIAQVYELEDVSKAHAAVTAGGPTNGQVVVRVAKL</sequence>
<evidence type="ECO:0000313" key="4">
    <source>
        <dbReference type="WBParaSite" id="MBELARI_LOCUS2963"/>
    </source>
</evidence>
<evidence type="ECO:0000259" key="2">
    <source>
        <dbReference type="SMART" id="SM00829"/>
    </source>
</evidence>
<organism evidence="3 4">
    <name type="scientific">Mesorhabditis belari</name>
    <dbReference type="NCBI Taxonomy" id="2138241"/>
    <lineage>
        <taxon>Eukaryota</taxon>
        <taxon>Metazoa</taxon>
        <taxon>Ecdysozoa</taxon>
        <taxon>Nematoda</taxon>
        <taxon>Chromadorea</taxon>
        <taxon>Rhabditida</taxon>
        <taxon>Rhabditina</taxon>
        <taxon>Rhabditomorpha</taxon>
        <taxon>Rhabditoidea</taxon>
        <taxon>Rhabditidae</taxon>
        <taxon>Mesorhabditinae</taxon>
        <taxon>Mesorhabditis</taxon>
    </lineage>
</organism>
<dbReference type="SMART" id="SM00829">
    <property type="entry name" value="PKS_ER"/>
    <property type="match status" value="1"/>
</dbReference>
<evidence type="ECO:0000256" key="1">
    <source>
        <dbReference type="ARBA" id="ARBA00022857"/>
    </source>
</evidence>
<dbReference type="PANTHER" id="PTHR44154">
    <property type="entry name" value="QUINONE OXIDOREDUCTASE"/>
    <property type="match status" value="1"/>
</dbReference>
<protein>
    <recommendedName>
        <fullName evidence="2">Enoyl reductase (ER) domain-containing protein</fullName>
    </recommendedName>
</protein>
<keyword evidence="3" id="KW-1185">Reference proteome</keyword>
<dbReference type="InterPro" id="IPR051603">
    <property type="entry name" value="Zinc-ADH_QOR/CCCR"/>
</dbReference>
<dbReference type="AlphaFoldDB" id="A0AAF3FAJ6"/>
<dbReference type="Pfam" id="PF00107">
    <property type="entry name" value="ADH_zinc_N"/>
    <property type="match status" value="1"/>
</dbReference>
<dbReference type="GO" id="GO:0005829">
    <property type="term" value="C:cytosol"/>
    <property type="evidence" value="ECO:0007669"/>
    <property type="project" value="TreeGrafter"/>
</dbReference>
<keyword evidence="1" id="KW-0521">NADP</keyword>
<dbReference type="GO" id="GO:0003960">
    <property type="term" value="F:quinone reductase (NADPH) activity"/>
    <property type="evidence" value="ECO:0007669"/>
    <property type="project" value="TreeGrafter"/>
</dbReference>
<proteinExistence type="predicted"/>
<dbReference type="InterPro" id="IPR013149">
    <property type="entry name" value="ADH-like_C"/>
</dbReference>
<dbReference type="GO" id="GO:0070402">
    <property type="term" value="F:NADPH binding"/>
    <property type="evidence" value="ECO:0007669"/>
    <property type="project" value="TreeGrafter"/>
</dbReference>
<evidence type="ECO:0000313" key="3">
    <source>
        <dbReference type="Proteomes" id="UP000887575"/>
    </source>
</evidence>
<dbReference type="InterPro" id="IPR036291">
    <property type="entry name" value="NAD(P)-bd_dom_sf"/>
</dbReference>
<dbReference type="GO" id="GO:0003730">
    <property type="term" value="F:mRNA 3'-UTR binding"/>
    <property type="evidence" value="ECO:0007669"/>
    <property type="project" value="TreeGrafter"/>
</dbReference>
<name>A0AAF3FAJ6_9BILA</name>
<dbReference type="InterPro" id="IPR011032">
    <property type="entry name" value="GroES-like_sf"/>
</dbReference>
<dbReference type="SUPFAM" id="SSF50129">
    <property type="entry name" value="GroES-like"/>
    <property type="match status" value="1"/>
</dbReference>
<dbReference type="FunFam" id="3.40.50.720:FF:000244">
    <property type="entry name" value="quinone oxidoreductase"/>
    <property type="match status" value="1"/>
</dbReference>
<accession>A0AAF3FAJ6</accession>
<dbReference type="WBParaSite" id="MBELARI_LOCUS2963">
    <property type="protein sequence ID" value="MBELARI_LOCUS2963"/>
    <property type="gene ID" value="MBELARI_LOCUS2963"/>
</dbReference>
<dbReference type="PANTHER" id="PTHR44154:SF1">
    <property type="entry name" value="QUINONE OXIDOREDUCTASE"/>
    <property type="match status" value="1"/>
</dbReference>
<feature type="domain" description="Enoyl reductase (ER)" evidence="2">
    <location>
        <begin position="26"/>
        <end position="341"/>
    </location>
</feature>
<dbReference type="CDD" id="cd08253">
    <property type="entry name" value="zeta_crystallin"/>
    <property type="match status" value="1"/>
</dbReference>
<dbReference type="Gene3D" id="3.90.180.10">
    <property type="entry name" value="Medium-chain alcohol dehydrogenases, catalytic domain"/>
    <property type="match status" value="1"/>
</dbReference>
<dbReference type="InterPro" id="IPR020843">
    <property type="entry name" value="ER"/>
</dbReference>
<dbReference type="SUPFAM" id="SSF51735">
    <property type="entry name" value="NAD(P)-binding Rossmann-fold domains"/>
    <property type="match status" value="1"/>
</dbReference>